<dbReference type="EMBL" id="PXYW01000013">
    <property type="protein sequence ID" value="PSR34043.1"/>
    <property type="molecule type" value="Genomic_DNA"/>
</dbReference>
<dbReference type="InterPro" id="IPR033655">
    <property type="entry name" value="TGS_RelA/SpoT"/>
</dbReference>
<comment type="function">
    <text evidence="4">In eubacteria ppGpp (guanosine 3'-diphosphate 5'-diphosphate) is a mediator of the stringent response that coordinates a variety of cellular activities in response to changes in nutritional abundance.</text>
</comment>
<dbReference type="GO" id="GO:0005886">
    <property type="term" value="C:plasma membrane"/>
    <property type="evidence" value="ECO:0007669"/>
    <property type="project" value="TreeGrafter"/>
</dbReference>
<dbReference type="InterPro" id="IPR006674">
    <property type="entry name" value="HD_domain"/>
</dbReference>
<evidence type="ECO:0000259" key="6">
    <source>
        <dbReference type="PROSITE" id="PS51831"/>
    </source>
</evidence>
<dbReference type="Gene3D" id="3.30.460.10">
    <property type="entry name" value="Beta Polymerase, domain 2"/>
    <property type="match status" value="1"/>
</dbReference>
<reference evidence="8 9" key="1">
    <citation type="journal article" date="2014" name="BMC Genomics">
        <title>Comparison of environmental and isolate Sulfobacillus genomes reveals diverse carbon, sulfur, nitrogen, and hydrogen metabolisms.</title>
        <authorList>
            <person name="Justice N.B."/>
            <person name="Norman A."/>
            <person name="Brown C.T."/>
            <person name="Singh A."/>
            <person name="Thomas B.C."/>
            <person name="Banfield J.F."/>
        </authorList>
    </citation>
    <scope>NUCLEOTIDE SEQUENCE [LARGE SCALE GENOMIC DNA]</scope>
    <source>
        <strain evidence="8">AMDSBA4</strain>
    </source>
</reference>
<dbReference type="FunFam" id="1.10.3210.10:FF:000001">
    <property type="entry name" value="GTP pyrophosphokinase RelA"/>
    <property type="match status" value="1"/>
</dbReference>
<dbReference type="PROSITE" id="PS51880">
    <property type="entry name" value="TGS"/>
    <property type="match status" value="1"/>
</dbReference>
<dbReference type="CDD" id="cd01668">
    <property type="entry name" value="TGS_RSH"/>
    <property type="match status" value="1"/>
</dbReference>
<dbReference type="InterPro" id="IPR012676">
    <property type="entry name" value="TGS-like"/>
</dbReference>
<dbReference type="Pfam" id="PF04607">
    <property type="entry name" value="RelA_SpoT"/>
    <property type="match status" value="1"/>
</dbReference>
<gene>
    <name evidence="8" type="ORF">C7B46_07210</name>
</gene>
<dbReference type="SUPFAM" id="SSF81301">
    <property type="entry name" value="Nucleotidyltransferase"/>
    <property type="match status" value="1"/>
</dbReference>
<dbReference type="SUPFAM" id="SSF81271">
    <property type="entry name" value="TGS-like"/>
    <property type="match status" value="1"/>
</dbReference>
<dbReference type="InterPro" id="IPR004811">
    <property type="entry name" value="RelA/Spo_fam"/>
</dbReference>
<dbReference type="InterPro" id="IPR007685">
    <property type="entry name" value="RelA_SpoT"/>
</dbReference>
<name>A0A2T2XHR5_9FIRM</name>
<comment type="catalytic activity">
    <reaction evidence="3">
        <text>GTP + ATP = guanosine 3'-diphosphate 5'-triphosphate + AMP</text>
        <dbReference type="Rhea" id="RHEA:22088"/>
        <dbReference type="ChEBI" id="CHEBI:30616"/>
        <dbReference type="ChEBI" id="CHEBI:37565"/>
        <dbReference type="ChEBI" id="CHEBI:142410"/>
        <dbReference type="ChEBI" id="CHEBI:456215"/>
        <dbReference type="EC" id="2.7.6.5"/>
    </reaction>
</comment>
<comment type="similarity">
    <text evidence="4">Belongs to the relA/spoT family.</text>
</comment>
<dbReference type="PROSITE" id="PS51831">
    <property type="entry name" value="HD"/>
    <property type="match status" value="1"/>
</dbReference>
<evidence type="ECO:0000256" key="4">
    <source>
        <dbReference type="RuleBase" id="RU003847"/>
    </source>
</evidence>
<evidence type="ECO:0000256" key="1">
    <source>
        <dbReference type="ARBA" id="ARBA00004976"/>
    </source>
</evidence>
<dbReference type="NCBIfam" id="TIGR00691">
    <property type="entry name" value="spoT_relA"/>
    <property type="match status" value="1"/>
</dbReference>
<dbReference type="CDD" id="cd05399">
    <property type="entry name" value="NT_Rel-Spo_like"/>
    <property type="match status" value="1"/>
</dbReference>
<dbReference type="Pfam" id="PF13328">
    <property type="entry name" value="HD_4"/>
    <property type="match status" value="1"/>
</dbReference>
<dbReference type="FunFam" id="3.30.460.10:FF:000001">
    <property type="entry name" value="GTP pyrophosphokinase RelA"/>
    <property type="match status" value="1"/>
</dbReference>
<dbReference type="FunFam" id="3.10.20.30:FF:000002">
    <property type="entry name" value="GTP pyrophosphokinase (RelA/SpoT)"/>
    <property type="match status" value="1"/>
</dbReference>
<dbReference type="InterPro" id="IPR043519">
    <property type="entry name" value="NT_sf"/>
</dbReference>
<dbReference type="InterPro" id="IPR003607">
    <property type="entry name" value="HD/PDEase_dom"/>
</dbReference>
<dbReference type="EC" id="2.7.6.5" evidence="2"/>
<organism evidence="8 9">
    <name type="scientific">Sulfobacillus benefaciens</name>
    <dbReference type="NCBI Taxonomy" id="453960"/>
    <lineage>
        <taxon>Bacteria</taxon>
        <taxon>Bacillati</taxon>
        <taxon>Bacillota</taxon>
        <taxon>Clostridia</taxon>
        <taxon>Eubacteriales</taxon>
        <taxon>Clostridiales Family XVII. Incertae Sedis</taxon>
        <taxon>Sulfobacillus</taxon>
    </lineage>
</organism>
<evidence type="ECO:0000259" key="5">
    <source>
        <dbReference type="PROSITE" id="PS51671"/>
    </source>
</evidence>
<dbReference type="CDD" id="cd04876">
    <property type="entry name" value="ACT_RelA-SpoT"/>
    <property type="match status" value="1"/>
</dbReference>
<evidence type="ECO:0000256" key="2">
    <source>
        <dbReference type="ARBA" id="ARBA00013251"/>
    </source>
</evidence>
<evidence type="ECO:0000256" key="3">
    <source>
        <dbReference type="ARBA" id="ARBA00048244"/>
    </source>
</evidence>
<evidence type="ECO:0000313" key="9">
    <source>
        <dbReference type="Proteomes" id="UP000242972"/>
    </source>
</evidence>
<feature type="domain" description="TGS" evidence="7">
    <location>
        <begin position="384"/>
        <end position="445"/>
    </location>
</feature>
<accession>A0A2T2XHR5</accession>
<evidence type="ECO:0000259" key="7">
    <source>
        <dbReference type="PROSITE" id="PS51880"/>
    </source>
</evidence>
<dbReference type="Gene3D" id="1.10.3210.10">
    <property type="entry name" value="Hypothetical protein af1432"/>
    <property type="match status" value="1"/>
</dbReference>
<dbReference type="Gene3D" id="3.30.70.260">
    <property type="match status" value="1"/>
</dbReference>
<comment type="pathway">
    <text evidence="1">Purine metabolism; ppGpp biosynthesis; ppGpp from GTP: step 1/2.</text>
</comment>
<evidence type="ECO:0000313" key="8">
    <source>
        <dbReference type="EMBL" id="PSR34043.1"/>
    </source>
</evidence>
<dbReference type="Gene3D" id="3.10.20.30">
    <property type="match status" value="1"/>
</dbReference>
<dbReference type="InterPro" id="IPR002912">
    <property type="entry name" value="ACT_dom"/>
</dbReference>
<dbReference type="SUPFAM" id="SSF109604">
    <property type="entry name" value="HD-domain/PDEase-like"/>
    <property type="match status" value="1"/>
</dbReference>
<dbReference type="AlphaFoldDB" id="A0A2T2XHR5"/>
<dbReference type="Pfam" id="PF13291">
    <property type="entry name" value="ACT_4"/>
    <property type="match status" value="1"/>
</dbReference>
<protein>
    <recommendedName>
        <fullName evidence="2">GTP diphosphokinase</fullName>
        <ecNumber evidence="2">2.7.6.5</ecNumber>
    </recommendedName>
</protein>
<dbReference type="Proteomes" id="UP000242972">
    <property type="component" value="Unassembled WGS sequence"/>
</dbReference>
<feature type="domain" description="ACT" evidence="5">
    <location>
        <begin position="641"/>
        <end position="713"/>
    </location>
</feature>
<dbReference type="SUPFAM" id="SSF55021">
    <property type="entry name" value="ACT-like"/>
    <property type="match status" value="1"/>
</dbReference>
<feature type="domain" description="HD" evidence="6">
    <location>
        <begin position="44"/>
        <end position="143"/>
    </location>
</feature>
<dbReference type="GO" id="GO:0015970">
    <property type="term" value="P:guanosine tetraphosphate biosynthetic process"/>
    <property type="evidence" value="ECO:0007669"/>
    <property type="project" value="UniProtKB-UniPathway"/>
</dbReference>
<dbReference type="UniPathway" id="UPA00908">
    <property type="reaction ID" value="UER00884"/>
</dbReference>
<dbReference type="InterPro" id="IPR045865">
    <property type="entry name" value="ACT-like_dom_sf"/>
</dbReference>
<dbReference type="PROSITE" id="PS51671">
    <property type="entry name" value="ACT"/>
    <property type="match status" value="1"/>
</dbReference>
<dbReference type="SMART" id="SM00954">
    <property type="entry name" value="RelA_SpoT"/>
    <property type="match status" value="1"/>
</dbReference>
<comment type="caution">
    <text evidence="8">The sequence shown here is derived from an EMBL/GenBank/DDBJ whole genome shotgun (WGS) entry which is preliminary data.</text>
</comment>
<dbReference type="Pfam" id="PF19296">
    <property type="entry name" value="RelA_AH_RIS"/>
    <property type="match status" value="1"/>
</dbReference>
<dbReference type="InterPro" id="IPR045600">
    <property type="entry name" value="RelA/SpoT_AH_RIS"/>
</dbReference>
<sequence>MTELEMVEQLGFEPSSPEAQQIAEAIRFASSAHQGQSRASGDPYVAHPLAVASILADLKMDAPTIIAALLHDVVEDTSYTLSDLEARFGSEVAQLVDGVTKLDRLEVRTREEEQAENLRKMLLAMAKDIRVILIKLADRLHNMRTLKHLTADRVQRIARETMDIYAPLANRLGIFRIKWELEDLAFQHLQPQAYQEMKERVAKKRQEREAAVDAVTQELSRRLQSMGMVFEVSGRAKHLYSIYQKMVKQGKDFGEIYDLVAVRVSVESVKDCYAVLGLVHSLWKPVPGRFKDYIAMPKSNLYQSLHTTVIGPTGEPLEVQIRTFEMHHTAEYGIAAHWRYKEGTKEDREFEQKLSWLRQLLEWQRDMRDAREFMETLRVDLFSDEVFVFTPKGDVLDLPAGSTPIDFAYRIHTDVGNHCVGAKVNGRIVPLATALDNGDIVEVLVNRKSPGPSTDWLNIVRTSQAKTRIRQWLRRERRQEHLARGQEILDREMRRASIELSGDRMADTVRRLGWGTPDELAIGISDGSINPVQAVSRIKEEITRQMAPVLTPAVAKKPKPVVADPGSEVLVRGQRRMLTRLARCCQPVPGDPIIGYLTRGRGVSVHRLGCPNEKELSRDPERIIEVSWDQSEAEMAPHPVELAVYAWDRAGLLADVANVVADSNIISAKARGFRDRTAVVNVRLEVKNLTQLTRIIGRLENLPYVQRVDRVSHERV</sequence>
<dbReference type="Pfam" id="PF02824">
    <property type="entry name" value="TGS"/>
    <property type="match status" value="1"/>
</dbReference>
<dbReference type="InterPro" id="IPR004095">
    <property type="entry name" value="TGS"/>
</dbReference>
<dbReference type="InterPro" id="IPR012675">
    <property type="entry name" value="Beta-grasp_dom_sf"/>
</dbReference>
<dbReference type="CDD" id="cd00077">
    <property type="entry name" value="HDc"/>
    <property type="match status" value="1"/>
</dbReference>
<proteinExistence type="inferred from homology"/>
<dbReference type="GO" id="GO:0008728">
    <property type="term" value="F:GTP diphosphokinase activity"/>
    <property type="evidence" value="ECO:0007669"/>
    <property type="project" value="UniProtKB-EC"/>
</dbReference>
<dbReference type="PANTHER" id="PTHR21262:SF31">
    <property type="entry name" value="GTP PYROPHOSPHOKINASE"/>
    <property type="match status" value="1"/>
</dbReference>
<dbReference type="SMART" id="SM00471">
    <property type="entry name" value="HDc"/>
    <property type="match status" value="1"/>
</dbReference>
<dbReference type="PANTHER" id="PTHR21262">
    <property type="entry name" value="GUANOSINE-3',5'-BIS DIPHOSPHATE 3'-PYROPHOSPHOHYDROLASE"/>
    <property type="match status" value="1"/>
</dbReference>